<dbReference type="EMBL" id="PVWO01000156">
    <property type="protein sequence ID" value="PSB55914.1"/>
    <property type="molecule type" value="Genomic_DNA"/>
</dbReference>
<dbReference type="Proteomes" id="UP000238937">
    <property type="component" value="Unassembled WGS sequence"/>
</dbReference>
<feature type="compositionally biased region" description="Low complexity" evidence="1">
    <location>
        <begin position="208"/>
        <end position="249"/>
    </location>
</feature>
<feature type="transmembrane region" description="Helical" evidence="2">
    <location>
        <begin position="29"/>
        <end position="49"/>
    </location>
</feature>
<sequence>MSEQLAFTVNMYQSSTRKNFLDILTDPTAIAILGSIALHAIIGTALPFFTQPEPEGKKAGPTTVKVVQLTPNELQRIPQAPPTPVPQPAVTQPAPTTRPSVAPTTPQFSTAPQTIPFSPIRTPSTSKPPSGKKEQKAAQQKQSTSAIFDPDAVFQPTPTPTKPPTKKGDTPKKTVAQQSPPPKTQPQPKKTTAPTPQPIPATDDDGTDPSTTTPTTTPNTPAQQPPGSQQPNTSPNSTTTTTPTTQPPTGGAGNNSGSGYAQAALAKEIEYRNKYPGLVVYTPKDLQQPYPPGISCPKTTKSTPPLIVYMVAFDKVPDNQNSNVLGNITPDSLDATAFANEDTPENRQLAVKAKDAAIVAANTADRDRPIADRDKKVLYQYRVKFDPETCQS</sequence>
<feature type="compositionally biased region" description="Polar residues" evidence="1">
    <location>
        <begin position="98"/>
        <end position="128"/>
    </location>
</feature>
<gene>
    <name evidence="3" type="ORF">C7B77_13520</name>
</gene>
<dbReference type="OrthoDB" id="506407at2"/>
<name>A0A2T1GED5_9CYAN</name>
<dbReference type="RefSeq" id="WP_106305479.1">
    <property type="nucleotide sequence ID" value="NZ_PVWO01000156.1"/>
</dbReference>
<keyword evidence="2" id="KW-0472">Membrane</keyword>
<accession>A0A2T1GED5</accession>
<protein>
    <submittedName>
        <fullName evidence="3">Uncharacterized protein</fullName>
    </submittedName>
</protein>
<reference evidence="3 4" key="1">
    <citation type="submission" date="2018-03" db="EMBL/GenBank/DDBJ databases">
        <title>The ancient ancestry and fast evolution of plastids.</title>
        <authorList>
            <person name="Moore K.R."/>
            <person name="Magnabosco C."/>
            <person name="Momper L."/>
            <person name="Gold D.A."/>
            <person name="Bosak T."/>
            <person name="Fournier G.P."/>
        </authorList>
    </citation>
    <scope>NUCLEOTIDE SEQUENCE [LARGE SCALE GENOMIC DNA]</scope>
    <source>
        <strain evidence="3 4">CCALA 037</strain>
    </source>
</reference>
<organism evidence="3 4">
    <name type="scientific">Chamaesiphon polymorphus CCALA 037</name>
    <dbReference type="NCBI Taxonomy" id="2107692"/>
    <lineage>
        <taxon>Bacteria</taxon>
        <taxon>Bacillati</taxon>
        <taxon>Cyanobacteriota</taxon>
        <taxon>Cyanophyceae</taxon>
        <taxon>Gomontiellales</taxon>
        <taxon>Chamaesiphonaceae</taxon>
        <taxon>Chamaesiphon</taxon>
    </lineage>
</organism>
<feature type="region of interest" description="Disordered" evidence="1">
    <location>
        <begin position="75"/>
        <end position="259"/>
    </location>
</feature>
<feature type="compositionally biased region" description="Low complexity" evidence="1">
    <location>
        <begin position="88"/>
        <end position="97"/>
    </location>
</feature>
<evidence type="ECO:0000313" key="4">
    <source>
        <dbReference type="Proteomes" id="UP000238937"/>
    </source>
</evidence>
<evidence type="ECO:0000313" key="3">
    <source>
        <dbReference type="EMBL" id="PSB55914.1"/>
    </source>
</evidence>
<comment type="caution">
    <text evidence="3">The sequence shown here is derived from an EMBL/GenBank/DDBJ whole genome shotgun (WGS) entry which is preliminary data.</text>
</comment>
<proteinExistence type="predicted"/>
<dbReference type="AlphaFoldDB" id="A0A2T1GED5"/>
<evidence type="ECO:0000256" key="1">
    <source>
        <dbReference type="SAM" id="MobiDB-lite"/>
    </source>
</evidence>
<evidence type="ECO:0000256" key="2">
    <source>
        <dbReference type="SAM" id="Phobius"/>
    </source>
</evidence>
<keyword evidence="4" id="KW-1185">Reference proteome</keyword>
<keyword evidence="2" id="KW-1133">Transmembrane helix</keyword>
<keyword evidence="2" id="KW-0812">Transmembrane</keyword>